<dbReference type="Proteomes" id="UP000215590">
    <property type="component" value="Unassembled WGS sequence"/>
</dbReference>
<gene>
    <name evidence="2" type="ORF">CEV31_3434</name>
</gene>
<proteinExistence type="predicted"/>
<dbReference type="AlphaFoldDB" id="A0A256FF31"/>
<dbReference type="EMBL" id="NNRJ01000052">
    <property type="protein sequence ID" value="OYR13413.1"/>
    <property type="molecule type" value="Genomic_DNA"/>
</dbReference>
<keyword evidence="1" id="KW-1133">Transmembrane helix</keyword>
<comment type="caution">
    <text evidence="2">The sequence shown here is derived from an EMBL/GenBank/DDBJ whole genome shotgun (WGS) entry which is preliminary data.</text>
</comment>
<protein>
    <submittedName>
        <fullName evidence="2">Uncharacterized protein</fullName>
    </submittedName>
</protein>
<evidence type="ECO:0000313" key="3">
    <source>
        <dbReference type="Proteomes" id="UP000215590"/>
    </source>
</evidence>
<accession>A0A256FF31</accession>
<keyword evidence="3" id="KW-1185">Reference proteome</keyword>
<reference evidence="2 3" key="1">
    <citation type="submission" date="2017-07" db="EMBL/GenBank/DDBJ databases">
        <title>Phylogenetic study on the rhizospheric bacterium Ochrobactrum sp. A44.</title>
        <authorList>
            <person name="Krzyzanowska D.M."/>
            <person name="Ossowicki A."/>
            <person name="Rajewska M."/>
            <person name="Maciag T."/>
            <person name="Kaczynski Z."/>
            <person name="Czerwicka M."/>
            <person name="Jafra S."/>
        </authorList>
    </citation>
    <scope>NUCLEOTIDE SEQUENCE [LARGE SCALE GENOMIC DNA]</scope>
    <source>
        <strain evidence="2 3">DSM 7216</strain>
    </source>
</reference>
<name>A0A256FF31_9HYPH</name>
<keyword evidence="1" id="KW-0472">Membrane</keyword>
<feature type="transmembrane region" description="Helical" evidence="1">
    <location>
        <begin position="21"/>
        <end position="42"/>
    </location>
</feature>
<keyword evidence="1" id="KW-0812">Transmembrane</keyword>
<sequence>MVTTIPRKLAIANAMVEERRRAPLLLGVVVAFNGLTVLQISLC</sequence>
<evidence type="ECO:0000256" key="1">
    <source>
        <dbReference type="SAM" id="Phobius"/>
    </source>
</evidence>
<evidence type="ECO:0000313" key="2">
    <source>
        <dbReference type="EMBL" id="OYR13413.1"/>
    </source>
</evidence>
<organism evidence="2 3">
    <name type="scientific">Brucella thiophenivorans</name>
    <dbReference type="NCBI Taxonomy" id="571255"/>
    <lineage>
        <taxon>Bacteria</taxon>
        <taxon>Pseudomonadati</taxon>
        <taxon>Pseudomonadota</taxon>
        <taxon>Alphaproteobacteria</taxon>
        <taxon>Hyphomicrobiales</taxon>
        <taxon>Brucellaceae</taxon>
        <taxon>Brucella/Ochrobactrum group</taxon>
        <taxon>Brucella</taxon>
    </lineage>
</organism>